<evidence type="ECO:0000256" key="2">
    <source>
        <dbReference type="ARBA" id="ARBA00007353"/>
    </source>
</evidence>
<dbReference type="Pfam" id="PF02578">
    <property type="entry name" value="Cu-oxidase_4"/>
    <property type="match status" value="1"/>
</dbReference>
<comment type="similarity">
    <text evidence="2">Belongs to the purine nucleoside phosphorylase YfiH/LACC1 family.</text>
</comment>
<reference evidence="10" key="1">
    <citation type="submission" date="2018-05" db="EMBL/GenBank/DDBJ databases">
        <authorList>
            <person name="Lanie J.A."/>
            <person name="Ng W.-L."/>
            <person name="Kazmierczak K.M."/>
            <person name="Andrzejewski T.M."/>
            <person name="Davidsen T.M."/>
            <person name="Wayne K.J."/>
            <person name="Tettelin H."/>
            <person name="Glass J.I."/>
            <person name="Rusch D."/>
            <person name="Podicherti R."/>
            <person name="Tsui H.-C.T."/>
            <person name="Winkler M.E."/>
        </authorList>
    </citation>
    <scope>NUCLEOTIDE SEQUENCE</scope>
</reference>
<dbReference type="Gene3D" id="3.60.140.10">
    <property type="entry name" value="CNF1/YfiH-like putative cysteine hydrolases"/>
    <property type="match status" value="1"/>
</dbReference>
<dbReference type="EMBL" id="UINC01070189">
    <property type="protein sequence ID" value="SVC04142.1"/>
    <property type="molecule type" value="Genomic_DNA"/>
</dbReference>
<keyword evidence="6" id="KW-0862">Zinc</keyword>
<evidence type="ECO:0000256" key="5">
    <source>
        <dbReference type="ARBA" id="ARBA00022801"/>
    </source>
</evidence>
<dbReference type="PANTHER" id="PTHR30616:SF2">
    <property type="entry name" value="PURINE NUCLEOSIDE PHOSPHORYLASE LACC1"/>
    <property type="match status" value="1"/>
</dbReference>
<comment type="catalytic activity">
    <reaction evidence="9">
        <text>S-methyl-5'-thioadenosine + phosphate = 5-(methylsulfanyl)-alpha-D-ribose 1-phosphate + adenine</text>
        <dbReference type="Rhea" id="RHEA:11852"/>
        <dbReference type="ChEBI" id="CHEBI:16708"/>
        <dbReference type="ChEBI" id="CHEBI:17509"/>
        <dbReference type="ChEBI" id="CHEBI:43474"/>
        <dbReference type="ChEBI" id="CHEBI:58533"/>
        <dbReference type="EC" id="2.4.2.28"/>
    </reaction>
    <physiologicalReaction direction="left-to-right" evidence="9">
        <dbReference type="Rhea" id="RHEA:11853"/>
    </physiologicalReaction>
</comment>
<evidence type="ECO:0000256" key="8">
    <source>
        <dbReference type="ARBA" id="ARBA00048968"/>
    </source>
</evidence>
<dbReference type="CDD" id="cd16833">
    <property type="entry name" value="YfiH"/>
    <property type="match status" value="1"/>
</dbReference>
<dbReference type="GO" id="GO:0017061">
    <property type="term" value="F:S-methyl-5-thioadenosine phosphorylase activity"/>
    <property type="evidence" value="ECO:0007669"/>
    <property type="project" value="UniProtKB-EC"/>
</dbReference>
<comment type="catalytic activity">
    <reaction evidence="8">
        <text>adenosine + phosphate = alpha-D-ribose 1-phosphate + adenine</text>
        <dbReference type="Rhea" id="RHEA:27642"/>
        <dbReference type="ChEBI" id="CHEBI:16335"/>
        <dbReference type="ChEBI" id="CHEBI:16708"/>
        <dbReference type="ChEBI" id="CHEBI:43474"/>
        <dbReference type="ChEBI" id="CHEBI:57720"/>
        <dbReference type="EC" id="2.4.2.1"/>
    </reaction>
    <physiologicalReaction direction="left-to-right" evidence="8">
        <dbReference type="Rhea" id="RHEA:27643"/>
    </physiologicalReaction>
</comment>
<evidence type="ECO:0000256" key="9">
    <source>
        <dbReference type="ARBA" id="ARBA00049893"/>
    </source>
</evidence>
<keyword evidence="5" id="KW-0378">Hydrolase</keyword>
<keyword evidence="4" id="KW-0479">Metal-binding</keyword>
<accession>A0A382IY97</accession>
<dbReference type="GO" id="GO:0005507">
    <property type="term" value="F:copper ion binding"/>
    <property type="evidence" value="ECO:0007669"/>
    <property type="project" value="TreeGrafter"/>
</dbReference>
<dbReference type="SUPFAM" id="SSF64438">
    <property type="entry name" value="CNF1/YfiH-like putative cysteine hydrolases"/>
    <property type="match status" value="1"/>
</dbReference>
<evidence type="ECO:0000256" key="6">
    <source>
        <dbReference type="ARBA" id="ARBA00022833"/>
    </source>
</evidence>
<dbReference type="InterPro" id="IPR011324">
    <property type="entry name" value="Cytotoxic_necrot_fac-like_cat"/>
</dbReference>
<keyword evidence="3" id="KW-0808">Transferase</keyword>
<comment type="catalytic activity">
    <reaction evidence="7">
        <text>adenosine + H2O + H(+) = inosine + NH4(+)</text>
        <dbReference type="Rhea" id="RHEA:24408"/>
        <dbReference type="ChEBI" id="CHEBI:15377"/>
        <dbReference type="ChEBI" id="CHEBI:15378"/>
        <dbReference type="ChEBI" id="CHEBI:16335"/>
        <dbReference type="ChEBI" id="CHEBI:17596"/>
        <dbReference type="ChEBI" id="CHEBI:28938"/>
        <dbReference type="EC" id="3.5.4.4"/>
    </reaction>
    <physiologicalReaction direction="left-to-right" evidence="7">
        <dbReference type="Rhea" id="RHEA:24409"/>
    </physiologicalReaction>
</comment>
<name>A0A382IY97_9ZZZZ</name>
<evidence type="ECO:0000256" key="4">
    <source>
        <dbReference type="ARBA" id="ARBA00022723"/>
    </source>
</evidence>
<dbReference type="AlphaFoldDB" id="A0A382IY97"/>
<comment type="catalytic activity">
    <reaction evidence="1">
        <text>inosine + phosphate = alpha-D-ribose 1-phosphate + hypoxanthine</text>
        <dbReference type="Rhea" id="RHEA:27646"/>
        <dbReference type="ChEBI" id="CHEBI:17368"/>
        <dbReference type="ChEBI" id="CHEBI:17596"/>
        <dbReference type="ChEBI" id="CHEBI:43474"/>
        <dbReference type="ChEBI" id="CHEBI:57720"/>
        <dbReference type="EC" id="2.4.2.1"/>
    </reaction>
    <physiologicalReaction direction="left-to-right" evidence="1">
        <dbReference type="Rhea" id="RHEA:27647"/>
    </physiologicalReaction>
</comment>
<dbReference type="InterPro" id="IPR038371">
    <property type="entry name" value="Cu_polyphenol_OxRdtase_sf"/>
</dbReference>
<feature type="non-terminal residue" evidence="10">
    <location>
        <position position="143"/>
    </location>
</feature>
<proteinExistence type="inferred from homology"/>
<dbReference type="InterPro" id="IPR003730">
    <property type="entry name" value="Cu_polyphenol_OxRdtase"/>
</dbReference>
<evidence type="ECO:0000256" key="7">
    <source>
        <dbReference type="ARBA" id="ARBA00047989"/>
    </source>
</evidence>
<sequence length="143" mass="15870">MKNISNLKHCFFSRKNGVSKGIYNSLNCGINSKDNKENVIQNINIVSKKLNCEKKPIVALNQNHSNKVICFNNREDIKNKIIGDAIVTTLKNVGISVLTADCVPILFYNPKKKIVGCVHAGWKGALNGIIENTVDKFLELNSN</sequence>
<evidence type="ECO:0000256" key="1">
    <source>
        <dbReference type="ARBA" id="ARBA00000553"/>
    </source>
</evidence>
<organism evidence="10">
    <name type="scientific">marine metagenome</name>
    <dbReference type="NCBI Taxonomy" id="408172"/>
    <lineage>
        <taxon>unclassified sequences</taxon>
        <taxon>metagenomes</taxon>
        <taxon>ecological metagenomes</taxon>
    </lineage>
</organism>
<evidence type="ECO:0000313" key="10">
    <source>
        <dbReference type="EMBL" id="SVC04142.1"/>
    </source>
</evidence>
<evidence type="ECO:0000256" key="3">
    <source>
        <dbReference type="ARBA" id="ARBA00022679"/>
    </source>
</evidence>
<dbReference type="PANTHER" id="PTHR30616">
    <property type="entry name" value="UNCHARACTERIZED PROTEIN YFIH"/>
    <property type="match status" value="1"/>
</dbReference>
<dbReference type="GO" id="GO:0016787">
    <property type="term" value="F:hydrolase activity"/>
    <property type="evidence" value="ECO:0007669"/>
    <property type="project" value="UniProtKB-KW"/>
</dbReference>
<protein>
    <recommendedName>
        <fullName evidence="11">Purine nucleoside phosphorylase</fullName>
    </recommendedName>
</protein>
<evidence type="ECO:0008006" key="11">
    <source>
        <dbReference type="Google" id="ProtNLM"/>
    </source>
</evidence>
<gene>
    <name evidence="10" type="ORF">METZ01_LOCUS256996</name>
</gene>